<dbReference type="PROSITE" id="PS50004">
    <property type="entry name" value="C2"/>
    <property type="match status" value="1"/>
</dbReference>
<dbReference type="PANTHER" id="PTHR47052">
    <property type="entry name" value="CONSERVED SERINE PROLINE-RICH PROTEIN (AFU_ORTHOLOGUE AFUA_2G01790)"/>
    <property type="match status" value="1"/>
</dbReference>
<keyword evidence="4" id="KW-1185">Reference proteome</keyword>
<comment type="caution">
    <text evidence="3">The sequence shown here is derived from an EMBL/GenBank/DDBJ whole genome shotgun (WGS) entry which is preliminary data.</text>
</comment>
<dbReference type="InterPro" id="IPR035892">
    <property type="entry name" value="C2_domain_sf"/>
</dbReference>
<reference evidence="3 4" key="1">
    <citation type="submission" date="2022-12" db="EMBL/GenBank/DDBJ databases">
        <title>Chromosome-level genome of Tegillarca granosa.</title>
        <authorList>
            <person name="Kim J."/>
        </authorList>
    </citation>
    <scope>NUCLEOTIDE SEQUENCE [LARGE SCALE GENOMIC DNA]</scope>
    <source>
        <strain evidence="3">Teg-2019</strain>
        <tissue evidence="3">Adductor muscle</tissue>
    </source>
</reference>
<feature type="compositionally biased region" description="Low complexity" evidence="1">
    <location>
        <begin position="219"/>
        <end position="231"/>
    </location>
</feature>
<evidence type="ECO:0000259" key="2">
    <source>
        <dbReference type="PROSITE" id="PS50004"/>
    </source>
</evidence>
<evidence type="ECO:0000256" key="1">
    <source>
        <dbReference type="SAM" id="MobiDB-lite"/>
    </source>
</evidence>
<accession>A0ABQ9EHC4</accession>
<dbReference type="EMBL" id="JARBDR010000917">
    <property type="protein sequence ID" value="KAJ8302935.1"/>
    <property type="molecule type" value="Genomic_DNA"/>
</dbReference>
<dbReference type="Pfam" id="PF00168">
    <property type="entry name" value="C2"/>
    <property type="match status" value="1"/>
</dbReference>
<feature type="compositionally biased region" description="Polar residues" evidence="1">
    <location>
        <begin position="180"/>
        <end position="200"/>
    </location>
</feature>
<organism evidence="3 4">
    <name type="scientific">Tegillarca granosa</name>
    <name type="common">Malaysian cockle</name>
    <name type="synonym">Anadara granosa</name>
    <dbReference type="NCBI Taxonomy" id="220873"/>
    <lineage>
        <taxon>Eukaryota</taxon>
        <taxon>Metazoa</taxon>
        <taxon>Spiralia</taxon>
        <taxon>Lophotrochozoa</taxon>
        <taxon>Mollusca</taxon>
        <taxon>Bivalvia</taxon>
        <taxon>Autobranchia</taxon>
        <taxon>Pteriomorphia</taxon>
        <taxon>Arcoida</taxon>
        <taxon>Arcoidea</taxon>
        <taxon>Arcidae</taxon>
        <taxon>Tegillarca</taxon>
    </lineage>
</organism>
<dbReference type="CDD" id="cd04021">
    <property type="entry name" value="C2_E3_ubiquitin_ligase"/>
    <property type="match status" value="1"/>
</dbReference>
<dbReference type="SMART" id="SM00239">
    <property type="entry name" value="C2"/>
    <property type="match status" value="1"/>
</dbReference>
<proteinExistence type="predicted"/>
<dbReference type="InterPro" id="IPR000008">
    <property type="entry name" value="C2_dom"/>
</dbReference>
<evidence type="ECO:0000313" key="4">
    <source>
        <dbReference type="Proteomes" id="UP001217089"/>
    </source>
</evidence>
<evidence type="ECO:0000313" key="3">
    <source>
        <dbReference type="EMBL" id="KAJ8302935.1"/>
    </source>
</evidence>
<dbReference type="InterPro" id="IPR052981">
    <property type="entry name" value="Ingression_C2_domain"/>
</dbReference>
<dbReference type="Proteomes" id="UP001217089">
    <property type="component" value="Unassembled WGS sequence"/>
</dbReference>
<feature type="compositionally biased region" description="Pro residues" evidence="1">
    <location>
        <begin position="207"/>
        <end position="218"/>
    </location>
</feature>
<dbReference type="Gene3D" id="2.60.40.150">
    <property type="entry name" value="C2 domain"/>
    <property type="match status" value="1"/>
</dbReference>
<sequence>MNANPIQENDEKARPGLAELLARFVKYRISICNIKQRMGEAASAANSNAQFSQLQVTVQSAKITGTGGVFSSKPDPFVELSVDGQPPRKTEAGKKTTTPKWDEDFTILVTPYSKIDIKIMSQNTIRAPSLLGQTVVELHVKKLTKTVEVSLENKGKTGEVTFTMDGMEVNMTRFPKKNTGRITQANGQVSNSRQSRAKQNPSSSRGPAPPVPPPPNKTPKPSTGSNSTGAAGSSLFLRKDFRIGKILYSGLFWQLINKYQIMKVLSLIFIQ</sequence>
<name>A0ABQ9EHC4_TEGGR</name>
<feature type="region of interest" description="Disordered" evidence="1">
    <location>
        <begin position="173"/>
        <end position="231"/>
    </location>
</feature>
<protein>
    <recommendedName>
        <fullName evidence="2">C2 domain-containing protein</fullName>
    </recommendedName>
</protein>
<dbReference type="PANTHER" id="PTHR47052:SF3">
    <property type="entry name" value="INGRESSION PROTEIN 1"/>
    <property type="match status" value="1"/>
</dbReference>
<feature type="domain" description="C2" evidence="2">
    <location>
        <begin position="37"/>
        <end position="153"/>
    </location>
</feature>
<dbReference type="SUPFAM" id="SSF49562">
    <property type="entry name" value="C2 domain (Calcium/lipid-binding domain, CaLB)"/>
    <property type="match status" value="1"/>
</dbReference>
<gene>
    <name evidence="3" type="ORF">KUTeg_019331</name>
</gene>